<accession>A0ACC2VHV7</accession>
<reference evidence="1" key="1">
    <citation type="submission" date="2023-04" db="EMBL/GenBank/DDBJ databases">
        <title>Draft Genome sequencing of Naganishia species isolated from polar environments using Oxford Nanopore Technology.</title>
        <authorList>
            <person name="Leo P."/>
            <person name="Venkateswaran K."/>
        </authorList>
    </citation>
    <scope>NUCLEOTIDE SEQUENCE</scope>
    <source>
        <strain evidence="1">MNA-CCFEE 5423</strain>
    </source>
</reference>
<comment type="caution">
    <text evidence="1">The sequence shown here is derived from an EMBL/GenBank/DDBJ whole genome shotgun (WGS) entry which is preliminary data.</text>
</comment>
<protein>
    <submittedName>
        <fullName evidence="1">Uncharacterized protein</fullName>
    </submittedName>
</protein>
<sequence length="1672" mass="180366">MKNKGGGMPLWPLLLLVTYLVLPVLASLNGNKPNSTIVDHDNNHTVSTPVASATTWSVYLAPTAILCTLDDSDIAAGSRLFCGTATARSTITSSATSTPSPTSTSVVPPVAGAPESAGRHARTYDDAYENLSDDDLIRLVSAFDSDPSAFQRADLPSRSAAKGKVKVDETLLDTSDSSCHPQAQRVAGFGIGPVRGYTVECALNREIVNEDRQPEPDPLHILAAILIERAEAYRRGEAEANSAKATAWSVSEASRKAKAVFDIEAAKVADTYQIQLSELEASRKQQAESDVVYAQNVKKQAALKQEWSEVNALKGELKEQVALAKSNVAETQKIRVRAVLAAFPEDLAFEVPYAYSTTPTTGAPCLYQQLFSDPLSTLCNLQATTPLAPAGDVLEVRQKGWLGIQKLYQDLSNFVSILSLDVTMFLKLIHAAMPVPDNLQDFYFAAMARDSLKATLETVTVHRWSKIRFSGSTWVSSSDWFDSGLKALHRVTVIKAYTPFVHPQINYPTFSWISFGSRLHFCLEVLHPIVSFLPVVLETVDERFPAFLQFWREVCLEEGLRALDMTMMILGLLVVLVECWMWRKVFLFVFSVRRNPRGQFLPAACREMRRRAAKIEARERAKIERRWQVASYGGQFDIQNTPFIRHMLRKMGKIVYEIRRQPANPLPNASRPVNRNVTTGDAVIVSTTSPHTSAQTDHSDPVPSVEQASSPATAIMPEVHESHPVQSSQTLESSEGTSNETNESTTSSESRATLEEPPAEDFASNLEHETANDFLTDTTSSTGNVPSQTSAHNDHSNTVSSVEQAPSPATATMPEVSESIPVQSSQTPEFSDGASNETNDNATGTESRATVEEPVPEDSASDVTYETANGIDIGSTSVTDNVATDTESMGGRIAGNPYESDTPASVPDSLIESLPFVELVPSTNERTGSTSAPTEPTIGFQDVHPSDIVVDQIKEGTAGSSLGGANAEEEKATADFLPAVPTSIRKEEDAYVEDTTSSSVAPKETHEEATSNDNVEEEPLATVSTSADIALKQTEQGQTTTTSTTSVPGRVEQTRVDVSTFTDIMPSSMEDTSSTVQSGVVEEEELQVKRPTPNTVHSSRTEGGGMISASGCAPPEKVHVGESSTGEITLTETEEDLTPATVTNETTLSEIVFKPTEDDTAGITKTVATPSPRSHAFTSIYVAPKEAREAMASLAAVDQPAAATDMQQAELFAFGGTQTRLITVPERQMQGQRKTLHAKAAPRLPTDKPNSKNLWMPKAKRTLARPTALRKVVLSPVSVPALQTLASPRAEDPVVDHTWQGIPMQTEVAAAAPPAPAADQLPVFKVPALPPRIMQPINLNTMMPMPPPAISPTSQAYASWNSYAQVADAAYTTVASVHPAVNQMPVEAHTSSSSAMDVDVHATPAANVSQPPTPYRVPDTPTPASRIPQDGKLKANSPGVRASLMKAITVARAKQTLSGTSRSAGPPAKLTALGKKIERDDVFGKDRPSYFNTARVFKPSIRSEMEVKKEIEAVGVVEQMEVVMDDMEVPCQAETVWQMEAVVEERELGGPSVGYETVGLKLSASGSSGSAMSIENDTERPDDSAMTVDSDAGQEEDAEMMVDDETAQVEDSATMFEDDAGPFGDSGMMVDNNTLRSHEFGDVQMSNSNDDIEGTADDDAEAMIDWFNDMAI</sequence>
<name>A0ACC2VHV7_9TREE</name>
<evidence type="ECO:0000313" key="1">
    <source>
        <dbReference type="EMBL" id="KAJ9098713.1"/>
    </source>
</evidence>
<gene>
    <name evidence="1" type="ORF">QFC21_004361</name>
</gene>
<evidence type="ECO:0000313" key="2">
    <source>
        <dbReference type="Proteomes" id="UP001227268"/>
    </source>
</evidence>
<dbReference type="EMBL" id="JASBWT010000014">
    <property type="protein sequence ID" value="KAJ9098713.1"/>
    <property type="molecule type" value="Genomic_DNA"/>
</dbReference>
<proteinExistence type="predicted"/>
<organism evidence="1 2">
    <name type="scientific">Naganishia friedmannii</name>
    <dbReference type="NCBI Taxonomy" id="89922"/>
    <lineage>
        <taxon>Eukaryota</taxon>
        <taxon>Fungi</taxon>
        <taxon>Dikarya</taxon>
        <taxon>Basidiomycota</taxon>
        <taxon>Agaricomycotina</taxon>
        <taxon>Tremellomycetes</taxon>
        <taxon>Filobasidiales</taxon>
        <taxon>Filobasidiaceae</taxon>
        <taxon>Naganishia</taxon>
    </lineage>
</organism>
<keyword evidence="2" id="KW-1185">Reference proteome</keyword>
<dbReference type="Proteomes" id="UP001227268">
    <property type="component" value="Unassembled WGS sequence"/>
</dbReference>